<keyword evidence="3" id="KW-1185">Reference proteome</keyword>
<organism evidence="2 3">
    <name type="scientific">Haloarcula vallismortis ATCC 29715</name>
    <dbReference type="NCBI Taxonomy" id="662477"/>
    <lineage>
        <taxon>Archaea</taxon>
        <taxon>Methanobacteriati</taxon>
        <taxon>Methanobacteriota</taxon>
        <taxon>Stenosarchaea group</taxon>
        <taxon>Halobacteria</taxon>
        <taxon>Halobacteriales</taxon>
        <taxon>Haloarculaceae</taxon>
        <taxon>Haloarcula</taxon>
    </lineage>
</organism>
<dbReference type="RefSeq" id="WP_004517845.1">
    <property type="nucleotide sequence ID" value="NZ_AOLQ01000065.1"/>
</dbReference>
<evidence type="ECO:0000313" key="2">
    <source>
        <dbReference type="EMBL" id="EMA01809.1"/>
    </source>
</evidence>
<protein>
    <submittedName>
        <fullName evidence="2">Uncharacterized protein</fullName>
    </submittedName>
</protein>
<evidence type="ECO:0000256" key="1">
    <source>
        <dbReference type="SAM" id="Phobius"/>
    </source>
</evidence>
<proteinExistence type="predicted"/>
<dbReference type="AlphaFoldDB" id="M0J1A1"/>
<name>M0J1A1_HALVA</name>
<keyword evidence="1" id="KW-0812">Transmembrane</keyword>
<keyword evidence="1" id="KW-1133">Transmembrane helix</keyword>
<comment type="caution">
    <text evidence="2">The sequence shown here is derived from an EMBL/GenBank/DDBJ whole genome shotgun (WGS) entry which is preliminary data.</text>
</comment>
<evidence type="ECO:0000313" key="3">
    <source>
        <dbReference type="Proteomes" id="UP000011534"/>
    </source>
</evidence>
<gene>
    <name evidence="2" type="ORF">C437_15356</name>
</gene>
<sequence length="86" mass="9774">MTENTPSQTTEKLGYWIRNGPDEDNRSLLETAVGILLYWRTWVAGWGYLASMMGAFTLIEALGTAAAPIVMVLGIVVDRFWRWHEQ</sequence>
<accession>M0J1A1</accession>
<reference evidence="2 3" key="1">
    <citation type="journal article" date="2014" name="PLoS Genet.">
        <title>Phylogenetically driven sequencing of extremely halophilic archaea reveals strategies for static and dynamic osmo-response.</title>
        <authorList>
            <person name="Becker E.A."/>
            <person name="Seitzer P.M."/>
            <person name="Tritt A."/>
            <person name="Larsen D."/>
            <person name="Krusor M."/>
            <person name="Yao A.I."/>
            <person name="Wu D."/>
            <person name="Madern D."/>
            <person name="Eisen J.A."/>
            <person name="Darling A.E."/>
            <person name="Facciotti M.T."/>
        </authorList>
    </citation>
    <scope>NUCLEOTIDE SEQUENCE [LARGE SCALE GENOMIC DNA]</scope>
    <source>
        <strain evidence="2 3">ATCC 29715</strain>
    </source>
</reference>
<dbReference type="EMBL" id="AOLQ01000065">
    <property type="protein sequence ID" value="EMA01809.1"/>
    <property type="molecule type" value="Genomic_DNA"/>
</dbReference>
<feature type="transmembrane region" description="Helical" evidence="1">
    <location>
        <begin position="28"/>
        <end position="49"/>
    </location>
</feature>
<keyword evidence="1" id="KW-0472">Membrane</keyword>
<dbReference type="Proteomes" id="UP000011534">
    <property type="component" value="Unassembled WGS sequence"/>
</dbReference>
<feature type="transmembrane region" description="Helical" evidence="1">
    <location>
        <begin position="55"/>
        <end position="77"/>
    </location>
</feature>